<sequence>MFLLDSSSLADDADDDPFGDQEMKNINNREDEDEEGPPLEYEWTVPLTTTSGDGVVGGEEEADNGDGGAEDYYMNVKADGDDDATLRMLTLLDDGVVDGDRIYLDMLDKALGADEGGAAQEEISNS</sequence>
<accession>A0A0S4J9P0</accession>
<evidence type="ECO:0000256" key="1">
    <source>
        <dbReference type="SAM" id="MobiDB-lite"/>
    </source>
</evidence>
<keyword evidence="3" id="KW-1185">Reference proteome</keyword>
<reference evidence="3" key="1">
    <citation type="submission" date="2015-09" db="EMBL/GenBank/DDBJ databases">
        <authorList>
            <consortium name="Pathogen Informatics"/>
        </authorList>
    </citation>
    <scope>NUCLEOTIDE SEQUENCE [LARGE SCALE GENOMIC DNA]</scope>
    <source>
        <strain evidence="3">Lake Konstanz</strain>
    </source>
</reference>
<protein>
    <submittedName>
        <fullName evidence="2">Uncharacterized protein</fullName>
    </submittedName>
</protein>
<dbReference type="Proteomes" id="UP000051952">
    <property type="component" value="Unassembled WGS sequence"/>
</dbReference>
<dbReference type="VEuPathDB" id="TriTrypDB:BSAL_13690"/>
<dbReference type="AlphaFoldDB" id="A0A0S4J9P0"/>
<feature type="region of interest" description="Disordered" evidence="1">
    <location>
        <begin position="1"/>
        <end position="70"/>
    </location>
</feature>
<evidence type="ECO:0000313" key="2">
    <source>
        <dbReference type="EMBL" id="CUG88099.1"/>
    </source>
</evidence>
<dbReference type="EMBL" id="CYKH01001616">
    <property type="protein sequence ID" value="CUG88099.1"/>
    <property type="molecule type" value="Genomic_DNA"/>
</dbReference>
<gene>
    <name evidence="2" type="ORF">BSAL_13690</name>
</gene>
<feature type="compositionally biased region" description="Low complexity" evidence="1">
    <location>
        <begin position="1"/>
        <end position="10"/>
    </location>
</feature>
<proteinExistence type="predicted"/>
<name>A0A0S4J9P0_BODSA</name>
<evidence type="ECO:0000313" key="3">
    <source>
        <dbReference type="Proteomes" id="UP000051952"/>
    </source>
</evidence>
<organism evidence="2 3">
    <name type="scientific">Bodo saltans</name>
    <name type="common">Flagellated protozoan</name>
    <dbReference type="NCBI Taxonomy" id="75058"/>
    <lineage>
        <taxon>Eukaryota</taxon>
        <taxon>Discoba</taxon>
        <taxon>Euglenozoa</taxon>
        <taxon>Kinetoplastea</taxon>
        <taxon>Metakinetoplastina</taxon>
        <taxon>Eubodonida</taxon>
        <taxon>Bodonidae</taxon>
        <taxon>Bodo</taxon>
    </lineage>
</organism>